<gene>
    <name evidence="1" type="ORF">M8818_006686</name>
</gene>
<evidence type="ECO:0000313" key="2">
    <source>
        <dbReference type="Proteomes" id="UP001320706"/>
    </source>
</evidence>
<dbReference type="EMBL" id="JAMKPW020000041">
    <property type="protein sequence ID" value="KAK8196521.1"/>
    <property type="molecule type" value="Genomic_DNA"/>
</dbReference>
<reference evidence="1" key="1">
    <citation type="submission" date="2024-02" db="EMBL/GenBank/DDBJ databases">
        <title>Metagenome Assembled Genome of Zalaria obscura JY119.</title>
        <authorList>
            <person name="Vighnesh L."/>
            <person name="Jagadeeshwari U."/>
            <person name="Venkata Ramana C."/>
            <person name="Sasikala C."/>
        </authorList>
    </citation>
    <scope>NUCLEOTIDE SEQUENCE</scope>
    <source>
        <strain evidence="1">JY119</strain>
    </source>
</reference>
<keyword evidence="2" id="KW-1185">Reference proteome</keyword>
<organism evidence="1 2">
    <name type="scientific">Zalaria obscura</name>
    <dbReference type="NCBI Taxonomy" id="2024903"/>
    <lineage>
        <taxon>Eukaryota</taxon>
        <taxon>Fungi</taxon>
        <taxon>Dikarya</taxon>
        <taxon>Ascomycota</taxon>
        <taxon>Pezizomycotina</taxon>
        <taxon>Dothideomycetes</taxon>
        <taxon>Dothideomycetidae</taxon>
        <taxon>Dothideales</taxon>
        <taxon>Zalariaceae</taxon>
        <taxon>Zalaria</taxon>
    </lineage>
</organism>
<name>A0ACC3S533_9PEZI</name>
<evidence type="ECO:0000313" key="1">
    <source>
        <dbReference type="EMBL" id="KAK8196521.1"/>
    </source>
</evidence>
<protein>
    <submittedName>
        <fullName evidence="1">Uncharacterized protein</fullName>
    </submittedName>
</protein>
<accession>A0ACC3S533</accession>
<sequence length="164" mass="17653">MASAAAVGADIARETSPNNFTEDTAVGPISSAILSKDEDVPDNLGEEDEDDDVIVPRAKRRGPAVNGDVGDASDGGDDDDLFGDGGDDDEEPPAKRQLDDEELDSGDDEGRHDRMASEDAQQDMEDRQETFMYVDFGRQPLPEPSDGEVCNTSPMTYHAPLTFT</sequence>
<comment type="caution">
    <text evidence="1">The sequence shown here is derived from an EMBL/GenBank/DDBJ whole genome shotgun (WGS) entry which is preliminary data.</text>
</comment>
<dbReference type="Proteomes" id="UP001320706">
    <property type="component" value="Unassembled WGS sequence"/>
</dbReference>
<proteinExistence type="predicted"/>